<evidence type="ECO:0000313" key="2">
    <source>
        <dbReference type="EMBL" id="KGG81335.1"/>
    </source>
</evidence>
<evidence type="ECO:0000313" key="3">
    <source>
        <dbReference type="Proteomes" id="UP000029622"/>
    </source>
</evidence>
<dbReference type="Proteomes" id="UP000029622">
    <property type="component" value="Unassembled WGS sequence"/>
</dbReference>
<dbReference type="InterPro" id="IPR013108">
    <property type="entry name" value="Amidohydro_3"/>
</dbReference>
<dbReference type="SUPFAM" id="SSF51556">
    <property type="entry name" value="Metallo-dependent hydrolases"/>
    <property type="match status" value="1"/>
</dbReference>
<dbReference type="AlphaFoldDB" id="A0A096BJF1"/>
<accession>A0A096BJF1</accession>
<dbReference type="PANTHER" id="PTHR22642">
    <property type="entry name" value="IMIDAZOLONEPROPIONASE"/>
    <property type="match status" value="1"/>
</dbReference>
<dbReference type="SUPFAM" id="SSF51338">
    <property type="entry name" value="Composite domain of metallo-dependent hydrolases"/>
    <property type="match status" value="1"/>
</dbReference>
<evidence type="ECO:0000259" key="1">
    <source>
        <dbReference type="Pfam" id="PF07969"/>
    </source>
</evidence>
<dbReference type="PANTHER" id="PTHR22642:SF2">
    <property type="entry name" value="PROTEIN LONG AFTER FAR-RED 3"/>
    <property type="match status" value="1"/>
</dbReference>
<dbReference type="Gene3D" id="3.20.20.140">
    <property type="entry name" value="Metal-dependent hydrolases"/>
    <property type="match status" value="1"/>
</dbReference>
<proteinExistence type="predicted"/>
<dbReference type="CDD" id="cd01300">
    <property type="entry name" value="YtcJ_like"/>
    <property type="match status" value="1"/>
</dbReference>
<protein>
    <recommendedName>
        <fullName evidence="1">Amidohydrolase 3 domain-containing protein</fullName>
    </recommendedName>
</protein>
<name>A0A096BJF1_9FIRM</name>
<dbReference type="Gene3D" id="3.10.310.70">
    <property type="match status" value="1"/>
</dbReference>
<dbReference type="InterPro" id="IPR011059">
    <property type="entry name" value="Metal-dep_hydrolase_composite"/>
</dbReference>
<dbReference type="InterPro" id="IPR033932">
    <property type="entry name" value="YtcJ-like"/>
</dbReference>
<dbReference type="RefSeq" id="WP_035161430.1">
    <property type="nucleotide sequence ID" value="NZ_AZTB01000002.1"/>
</dbReference>
<dbReference type="InterPro" id="IPR032466">
    <property type="entry name" value="Metal_Hydrolase"/>
</dbReference>
<dbReference type="Gene3D" id="2.30.40.10">
    <property type="entry name" value="Urease, subunit C, domain 1"/>
    <property type="match status" value="1"/>
</dbReference>
<reference evidence="2 3" key="1">
    <citation type="submission" date="2013-12" db="EMBL/GenBank/DDBJ databases">
        <title>Draft genome sequence of Caloranaerobacter sp. H53214.</title>
        <authorList>
            <person name="Jiang L.J."/>
            <person name="Shao Z.Z."/>
            <person name="Long M.N."/>
        </authorList>
    </citation>
    <scope>NUCLEOTIDE SEQUENCE [LARGE SCALE GENOMIC DNA]</scope>
    <source>
        <strain evidence="2 3">H53214</strain>
    </source>
</reference>
<organism evidence="2 3">
    <name type="scientific">Caloranaerobacter azorensis H53214</name>
    <dbReference type="NCBI Taxonomy" id="1156417"/>
    <lineage>
        <taxon>Bacteria</taxon>
        <taxon>Bacillati</taxon>
        <taxon>Bacillota</taxon>
        <taxon>Tissierellia</taxon>
        <taxon>Tissierellales</taxon>
        <taxon>Thermohalobacteraceae</taxon>
        <taxon>Caloranaerobacter</taxon>
    </lineage>
</organism>
<sequence>MSKLFFFNGKILTMEDSQKEVECIVTENNKIIFCGSYEEGKKFIDKNTKYIDLEGRTLLPGFNDSHMHLISYGLSKYKVDLSNADSILHMQKALKEFVNNEKVKIFKKWILGHGWNQENFIEGRLPNKYDIDRVINDRPVFLSRACYHICVVNSMALKLAGITKETRDPEGGKIDRDPVTGEPTGILRENAVYLVYNLIPFTEDIGEIKEIIQSAIDDVNKVGITSIQTDDFSHLKSYKKILYAYQELKNEKKLNARINLQMLLDTKDKLIDFLKMNKKTGDGDEMVKFGPLKLLADGSLGSKTAALEAPYSDDINTKGVLIYTTEEIEKILTLAHVNGLQLAVHTIGDRAMKQVLSIYYRLNKMYYRKDARFRLIHCQILSRDIIEQFKKLNVIADIQPIFIKTDMQIAESRVGKERLKYSYAWNTMHNEGIFLSGGSDAPVEPFNPLYGIYCAVTRKDLNGYPEKGWYPEEKLDLYTALKLFTINPAYCTFEENIKGSIKTGKLADLVVLSEDITKIPLDKIKDVKVDMTVLSGKVIFSRN</sequence>
<dbReference type="STRING" id="1156417.Y919_00855"/>
<feature type="domain" description="Amidohydrolase 3" evidence="1">
    <location>
        <begin position="50"/>
        <end position="540"/>
    </location>
</feature>
<gene>
    <name evidence="2" type="ORF">Y919_00855</name>
</gene>
<comment type="caution">
    <text evidence="2">The sequence shown here is derived from an EMBL/GenBank/DDBJ whole genome shotgun (WGS) entry which is preliminary data.</text>
</comment>
<dbReference type="EMBL" id="AZTB01000002">
    <property type="protein sequence ID" value="KGG81335.1"/>
    <property type="molecule type" value="Genomic_DNA"/>
</dbReference>
<dbReference type="Pfam" id="PF07969">
    <property type="entry name" value="Amidohydro_3"/>
    <property type="match status" value="1"/>
</dbReference>
<dbReference type="GO" id="GO:0016810">
    <property type="term" value="F:hydrolase activity, acting on carbon-nitrogen (but not peptide) bonds"/>
    <property type="evidence" value="ECO:0007669"/>
    <property type="project" value="InterPro"/>
</dbReference>